<name>A0AAN6M5D8_9PLEO</name>
<feature type="domain" description="Fe2OG dioxygenase" evidence="7">
    <location>
        <begin position="111"/>
        <end position="245"/>
    </location>
</feature>
<dbReference type="GO" id="GO:0005506">
    <property type="term" value="F:iron ion binding"/>
    <property type="evidence" value="ECO:0007669"/>
    <property type="project" value="InterPro"/>
</dbReference>
<proteinExistence type="predicted"/>
<dbReference type="InterPro" id="IPR044862">
    <property type="entry name" value="Pro_4_hyd_alph_FE2OG_OXY"/>
</dbReference>
<dbReference type="GO" id="GO:0005783">
    <property type="term" value="C:endoplasmic reticulum"/>
    <property type="evidence" value="ECO:0007669"/>
    <property type="project" value="TreeGrafter"/>
</dbReference>
<dbReference type="PANTHER" id="PTHR10869:SF246">
    <property type="entry name" value="TRANSMEMBRANE PROLYL 4-HYDROXYLASE"/>
    <property type="match status" value="1"/>
</dbReference>
<keyword evidence="9" id="KW-1185">Reference proteome</keyword>
<evidence type="ECO:0000313" key="9">
    <source>
        <dbReference type="Proteomes" id="UP001280581"/>
    </source>
</evidence>
<evidence type="ECO:0000256" key="3">
    <source>
        <dbReference type="ARBA" id="ARBA00022964"/>
    </source>
</evidence>
<dbReference type="InterPro" id="IPR006620">
    <property type="entry name" value="Pro_4_hyd_alph"/>
</dbReference>
<dbReference type="AlphaFoldDB" id="A0AAN6M5D8"/>
<dbReference type="GO" id="GO:0004656">
    <property type="term" value="F:procollagen-proline 4-dioxygenase activity"/>
    <property type="evidence" value="ECO:0007669"/>
    <property type="project" value="TreeGrafter"/>
</dbReference>
<evidence type="ECO:0000256" key="2">
    <source>
        <dbReference type="ARBA" id="ARBA00022723"/>
    </source>
</evidence>
<evidence type="ECO:0000256" key="4">
    <source>
        <dbReference type="ARBA" id="ARBA00023002"/>
    </source>
</evidence>
<comment type="cofactor">
    <cofactor evidence="1">
        <name>L-ascorbate</name>
        <dbReference type="ChEBI" id="CHEBI:38290"/>
    </cofactor>
</comment>
<protein>
    <recommendedName>
        <fullName evidence="7">Fe2OG dioxygenase domain-containing protein</fullName>
    </recommendedName>
</protein>
<gene>
    <name evidence="8" type="ORF">GRF29_8g2118667</name>
</gene>
<evidence type="ECO:0000256" key="5">
    <source>
        <dbReference type="ARBA" id="ARBA00023004"/>
    </source>
</evidence>
<dbReference type="EMBL" id="WVTA01000002">
    <property type="protein sequence ID" value="KAK3216093.1"/>
    <property type="molecule type" value="Genomic_DNA"/>
</dbReference>
<dbReference type="InterPro" id="IPR045054">
    <property type="entry name" value="P4HA-like"/>
</dbReference>
<keyword evidence="3" id="KW-0223">Dioxygenase</keyword>
<feature type="chain" id="PRO_5042838272" description="Fe2OG dioxygenase domain-containing protein" evidence="6">
    <location>
        <begin position="18"/>
        <end position="257"/>
    </location>
</feature>
<evidence type="ECO:0000313" key="8">
    <source>
        <dbReference type="EMBL" id="KAK3216093.1"/>
    </source>
</evidence>
<dbReference type="Gene3D" id="2.60.120.620">
    <property type="entry name" value="q2cbj1_9rhob like domain"/>
    <property type="match status" value="1"/>
</dbReference>
<comment type="caution">
    <text evidence="8">The sequence shown here is derived from an EMBL/GenBank/DDBJ whole genome shotgun (WGS) entry which is preliminary data.</text>
</comment>
<evidence type="ECO:0000259" key="7">
    <source>
        <dbReference type="PROSITE" id="PS51471"/>
    </source>
</evidence>
<keyword evidence="5" id="KW-0408">Iron</keyword>
<keyword evidence="4" id="KW-0560">Oxidoreductase</keyword>
<dbReference type="InterPro" id="IPR005123">
    <property type="entry name" value="Oxoglu/Fe-dep_dioxygenase_dom"/>
</dbReference>
<organism evidence="8 9">
    <name type="scientific">Pseudopithomyces chartarum</name>
    <dbReference type="NCBI Taxonomy" id="1892770"/>
    <lineage>
        <taxon>Eukaryota</taxon>
        <taxon>Fungi</taxon>
        <taxon>Dikarya</taxon>
        <taxon>Ascomycota</taxon>
        <taxon>Pezizomycotina</taxon>
        <taxon>Dothideomycetes</taxon>
        <taxon>Pleosporomycetidae</taxon>
        <taxon>Pleosporales</taxon>
        <taxon>Massarineae</taxon>
        <taxon>Didymosphaeriaceae</taxon>
        <taxon>Pseudopithomyces</taxon>
    </lineage>
</organism>
<dbReference type="Pfam" id="PF13640">
    <property type="entry name" value="2OG-FeII_Oxy_3"/>
    <property type="match status" value="1"/>
</dbReference>
<feature type="signal peptide" evidence="6">
    <location>
        <begin position="1"/>
        <end position="17"/>
    </location>
</feature>
<dbReference type="PANTHER" id="PTHR10869">
    <property type="entry name" value="PROLYL 4-HYDROXYLASE ALPHA SUBUNIT"/>
    <property type="match status" value="1"/>
</dbReference>
<dbReference type="PROSITE" id="PS51471">
    <property type="entry name" value="FE2OG_OXY"/>
    <property type="match status" value="1"/>
</dbReference>
<dbReference type="Proteomes" id="UP001280581">
    <property type="component" value="Unassembled WGS sequence"/>
</dbReference>
<keyword evidence="6" id="KW-0732">Signal</keyword>
<evidence type="ECO:0000256" key="1">
    <source>
        <dbReference type="ARBA" id="ARBA00001961"/>
    </source>
</evidence>
<accession>A0AAN6M5D8</accession>
<sequence length="257" mass="29145">MLTLFLPLPLFVLLASATSNYTCPDHLYSVQIFSEDPLIIYIPGFLTESEAQYLESVSSGRFTSSQIADQSGQQHLASTRTSRSTSLHSDEVVRCIEERALQFQGYDIPRTHLEPLQAVQYSIGEKYAPHTDWFTSSLQTTEEYGGNRLSSFFVYISTSEDIIGGGTQFPLLEAPKDERWCRFVNCDAGWDDGVTFRPIARNAVYWRNLQNAKIGKERTGDRRTLHSGQPVQRGRKLGMNIWTRESGLDGKYRNEIV</sequence>
<reference evidence="8 9" key="1">
    <citation type="submission" date="2021-02" db="EMBL/GenBank/DDBJ databases">
        <title>Genome assembly of Pseudopithomyces chartarum.</title>
        <authorList>
            <person name="Jauregui R."/>
            <person name="Singh J."/>
            <person name="Voisey C."/>
        </authorList>
    </citation>
    <scope>NUCLEOTIDE SEQUENCE [LARGE SCALE GENOMIC DNA]</scope>
    <source>
        <strain evidence="8 9">AGR01</strain>
    </source>
</reference>
<dbReference type="SMART" id="SM00702">
    <property type="entry name" value="P4Hc"/>
    <property type="match status" value="1"/>
</dbReference>
<keyword evidence="2" id="KW-0479">Metal-binding</keyword>
<dbReference type="GO" id="GO:0031418">
    <property type="term" value="F:L-ascorbic acid binding"/>
    <property type="evidence" value="ECO:0007669"/>
    <property type="project" value="InterPro"/>
</dbReference>
<evidence type="ECO:0000256" key="6">
    <source>
        <dbReference type="SAM" id="SignalP"/>
    </source>
</evidence>